<comment type="similarity">
    <text evidence="2">Belongs to the BshC family.</text>
</comment>
<dbReference type="InterPro" id="IPR055398">
    <property type="entry name" value="Rossmann-like_BshC"/>
</dbReference>
<evidence type="ECO:0000256" key="1">
    <source>
        <dbReference type="ARBA" id="ARBA00022598"/>
    </source>
</evidence>
<dbReference type="PIRSF" id="PIRSF012535">
    <property type="entry name" value="UCP012535"/>
    <property type="match status" value="1"/>
</dbReference>
<dbReference type="InterPro" id="IPR055399">
    <property type="entry name" value="CC_BshC"/>
</dbReference>
<dbReference type="NCBIfam" id="TIGR03998">
    <property type="entry name" value="thiol_BshC"/>
    <property type="match status" value="1"/>
</dbReference>
<dbReference type="Pfam" id="PF24850">
    <property type="entry name" value="CC_BshC"/>
    <property type="match status" value="1"/>
</dbReference>
<gene>
    <name evidence="2 5" type="primary">bshC</name>
    <name evidence="5" type="ORF">ACFSUO_06120</name>
</gene>
<dbReference type="InterPro" id="IPR011199">
    <property type="entry name" value="Bacillithiol_biosynth_BshC"/>
</dbReference>
<comment type="function">
    <text evidence="2">Involved in bacillithiol (BSH) biosynthesis. May catalyze the last step of the pathway, the addition of cysteine to glucosamine malate (GlcN-Mal) to generate BSH.</text>
</comment>
<name>A0ABW5V3G3_9BACI</name>
<reference evidence="6" key="1">
    <citation type="journal article" date="2019" name="Int. J. Syst. Evol. Microbiol.">
        <title>The Global Catalogue of Microorganisms (GCM) 10K type strain sequencing project: providing services to taxonomists for standard genome sequencing and annotation.</title>
        <authorList>
            <consortium name="The Broad Institute Genomics Platform"/>
            <consortium name="The Broad Institute Genome Sequencing Center for Infectious Disease"/>
            <person name="Wu L."/>
            <person name="Ma J."/>
        </authorList>
    </citation>
    <scope>NUCLEOTIDE SEQUENCE [LARGE SCALE GENOMIC DNA]</scope>
    <source>
        <strain evidence="6">TISTR 1535</strain>
    </source>
</reference>
<evidence type="ECO:0000256" key="2">
    <source>
        <dbReference type="HAMAP-Rule" id="MF_01867"/>
    </source>
</evidence>
<dbReference type="EC" id="6.-.-.-" evidence="2"/>
<keyword evidence="1 2" id="KW-0436">Ligase</keyword>
<feature type="domain" description="Bacillithiol biosynthesis BshC C-terminal coiled-coil" evidence="4">
    <location>
        <begin position="382"/>
        <end position="541"/>
    </location>
</feature>
<feature type="domain" description="Bacillithiol biosynthesis BshC N-terminal Rossmann-like" evidence="3">
    <location>
        <begin position="1"/>
        <end position="380"/>
    </location>
</feature>
<dbReference type="Pfam" id="PF10079">
    <property type="entry name" value="Rossmann-like_BshC"/>
    <property type="match status" value="1"/>
</dbReference>
<accession>A0ABW5V3G3</accession>
<protein>
    <recommendedName>
        <fullName evidence="2">Putative cysteine ligase BshC</fullName>
        <ecNumber evidence="2">6.-.-.-</ecNumber>
    </recommendedName>
</protein>
<evidence type="ECO:0000313" key="5">
    <source>
        <dbReference type="EMBL" id="MFD2760547.1"/>
    </source>
</evidence>
<dbReference type="HAMAP" id="MF_01867">
    <property type="entry name" value="BshC"/>
    <property type="match status" value="1"/>
</dbReference>
<comment type="caution">
    <text evidence="5">The sequence shown here is derived from an EMBL/GenBank/DDBJ whole genome shotgun (WGS) entry which is preliminary data.</text>
</comment>
<evidence type="ECO:0000259" key="4">
    <source>
        <dbReference type="Pfam" id="PF24850"/>
    </source>
</evidence>
<keyword evidence="6" id="KW-1185">Reference proteome</keyword>
<sequence length="541" mass="61957">MRISPIKLQKQNALINDYRDQKSGIMQYFDYDPYIEQTYEQRMQALQQKNIDRDKLTEALTEMNKEWDAPESTYKAIERLKEENSAVVIGGQQAGLLTGPLYTINKVLSVIQFAKQQESKLNVPIIPVFWIAGEDHDFDEINHVFLPNKTGMKKYTLSQEASGKQSVSDIKINKTALLSWIDQLFDQLPETDHTKKLYQTILDCQERSVTYVDFFARFLYQMLDGEEIILADSGHRAMRGLEREHFVRLIEKQEEISEGVHTAVQQLKKQGYAISLDVEANDAHLFYHHNNERILLERDHEGNWAGKQNEVVMTSQQMLETARHNPAGLSNNVVTRPVMQECLFPTLAFIGGPGEVSYWAALKPAFHAAGIKMPPVLPRLSFTFIDRNVEKTLSRFGIDVAHAVNHGLEDAKVQWLAAQNDPPVGQVAAEVKQAIRRVHYPLREIASDIGADLGELADKNLYYLNGNIDFIEKRINKALEAKYEKEIGAFDQTHHVLRPENGLQERIWNPLSLMNTYGPCFIRQLAREPLSFTSEHHIIYL</sequence>
<dbReference type="Proteomes" id="UP001597502">
    <property type="component" value="Unassembled WGS sequence"/>
</dbReference>
<proteinExistence type="inferred from homology"/>
<dbReference type="EMBL" id="JBHUNA010000009">
    <property type="protein sequence ID" value="MFD2760547.1"/>
    <property type="molecule type" value="Genomic_DNA"/>
</dbReference>
<evidence type="ECO:0000313" key="6">
    <source>
        <dbReference type="Proteomes" id="UP001597502"/>
    </source>
</evidence>
<organism evidence="5 6">
    <name type="scientific">Lentibacillus juripiscarius</name>
    <dbReference type="NCBI Taxonomy" id="257446"/>
    <lineage>
        <taxon>Bacteria</taxon>
        <taxon>Bacillati</taxon>
        <taxon>Bacillota</taxon>
        <taxon>Bacilli</taxon>
        <taxon>Bacillales</taxon>
        <taxon>Bacillaceae</taxon>
        <taxon>Lentibacillus</taxon>
    </lineage>
</organism>
<dbReference type="RefSeq" id="WP_382392120.1">
    <property type="nucleotide sequence ID" value="NZ_JBHUNA010000009.1"/>
</dbReference>
<evidence type="ECO:0000259" key="3">
    <source>
        <dbReference type="Pfam" id="PF10079"/>
    </source>
</evidence>